<feature type="transmembrane region" description="Helical" evidence="2">
    <location>
        <begin position="6"/>
        <end position="21"/>
    </location>
</feature>
<feature type="region of interest" description="Disordered" evidence="1">
    <location>
        <begin position="246"/>
        <end position="265"/>
    </location>
</feature>
<gene>
    <name evidence="3" type="ORF">BJ684DRAFT_19307</name>
</gene>
<evidence type="ECO:0000256" key="1">
    <source>
        <dbReference type="SAM" id="MobiDB-lite"/>
    </source>
</evidence>
<proteinExistence type="predicted"/>
<dbReference type="Proteomes" id="UP000267251">
    <property type="component" value="Unassembled WGS sequence"/>
</dbReference>
<name>A0A4P9Y5H0_9FUNG</name>
<feature type="transmembrane region" description="Helical" evidence="2">
    <location>
        <begin position="99"/>
        <end position="121"/>
    </location>
</feature>
<reference evidence="4" key="1">
    <citation type="journal article" date="2018" name="Nat. Microbiol.">
        <title>Leveraging single-cell genomics to expand the fungal tree of life.</title>
        <authorList>
            <person name="Ahrendt S.R."/>
            <person name="Quandt C.A."/>
            <person name="Ciobanu D."/>
            <person name="Clum A."/>
            <person name="Salamov A."/>
            <person name="Andreopoulos B."/>
            <person name="Cheng J.F."/>
            <person name="Woyke T."/>
            <person name="Pelin A."/>
            <person name="Henrissat B."/>
            <person name="Reynolds N.K."/>
            <person name="Benny G.L."/>
            <person name="Smith M.E."/>
            <person name="James T.Y."/>
            <person name="Grigoriev I.V."/>
        </authorList>
    </citation>
    <scope>NUCLEOTIDE SEQUENCE [LARGE SCALE GENOMIC DNA]</scope>
</reference>
<dbReference type="AlphaFoldDB" id="A0A4P9Y5H0"/>
<keyword evidence="4" id="KW-1185">Reference proteome</keyword>
<feature type="transmembrane region" description="Helical" evidence="2">
    <location>
        <begin position="179"/>
        <end position="196"/>
    </location>
</feature>
<feature type="transmembrane region" description="Helical" evidence="2">
    <location>
        <begin position="28"/>
        <end position="49"/>
    </location>
</feature>
<evidence type="ECO:0000313" key="3">
    <source>
        <dbReference type="EMBL" id="RKP14268.1"/>
    </source>
</evidence>
<feature type="transmembrane region" description="Helical" evidence="2">
    <location>
        <begin position="61"/>
        <end position="78"/>
    </location>
</feature>
<keyword evidence="2" id="KW-0472">Membrane</keyword>
<feature type="transmembrane region" description="Helical" evidence="2">
    <location>
        <begin position="202"/>
        <end position="220"/>
    </location>
</feature>
<protein>
    <submittedName>
        <fullName evidence="3">Uncharacterized protein</fullName>
    </submittedName>
</protein>
<evidence type="ECO:0000256" key="2">
    <source>
        <dbReference type="SAM" id="Phobius"/>
    </source>
</evidence>
<dbReference type="OrthoDB" id="10384865at2759"/>
<keyword evidence="2" id="KW-1133">Transmembrane helix</keyword>
<sequence>MQALFIIQVVLYAALGLAYGIRRLQTRLGYYTFLGALSLSLALANGLQLLKNDRVGEAVEIVLGVILLGYPLLINHLLRKWIMSMEDFISLKLQRRAMHSTLLALCFLPFATGLSILFGVIAMEQTIKGAGAVALRIVPAILIALLDIFMAAMCFLCYRGIPPTSDGSLDGKAAQVRRLIGYWLLLSITILLSSIIPESTIADPILDIILALALAILMLWPGALEGYSTSPECPYSEKGAPSHHVEYYQPPPPVRPRSPEAQIIA</sequence>
<keyword evidence="2" id="KW-0812">Transmembrane</keyword>
<dbReference type="EMBL" id="KZ987859">
    <property type="protein sequence ID" value="RKP14268.1"/>
    <property type="molecule type" value="Genomic_DNA"/>
</dbReference>
<evidence type="ECO:0000313" key="4">
    <source>
        <dbReference type="Proteomes" id="UP000267251"/>
    </source>
</evidence>
<organism evidence="3 4">
    <name type="scientific">Piptocephalis cylindrospora</name>
    <dbReference type="NCBI Taxonomy" id="1907219"/>
    <lineage>
        <taxon>Eukaryota</taxon>
        <taxon>Fungi</taxon>
        <taxon>Fungi incertae sedis</taxon>
        <taxon>Zoopagomycota</taxon>
        <taxon>Zoopagomycotina</taxon>
        <taxon>Zoopagomycetes</taxon>
        <taxon>Zoopagales</taxon>
        <taxon>Piptocephalidaceae</taxon>
        <taxon>Piptocephalis</taxon>
    </lineage>
</organism>
<accession>A0A4P9Y5H0</accession>
<feature type="transmembrane region" description="Helical" evidence="2">
    <location>
        <begin position="133"/>
        <end position="158"/>
    </location>
</feature>